<evidence type="ECO:0000313" key="5">
    <source>
        <dbReference type="Proteomes" id="UP000054166"/>
    </source>
</evidence>
<proteinExistence type="predicted"/>
<dbReference type="AlphaFoldDB" id="A0A0C3BPK2"/>
<accession>A0A0C3BPK2</accession>
<reference evidence="4 5" key="1">
    <citation type="submission" date="2014-04" db="EMBL/GenBank/DDBJ databases">
        <authorList>
            <consortium name="DOE Joint Genome Institute"/>
            <person name="Kuo A."/>
            <person name="Tarkka M."/>
            <person name="Buscot F."/>
            <person name="Kohler A."/>
            <person name="Nagy L.G."/>
            <person name="Floudas D."/>
            <person name="Copeland A."/>
            <person name="Barry K.W."/>
            <person name="Cichocki N."/>
            <person name="Veneault-Fourrey C."/>
            <person name="LaButti K."/>
            <person name="Lindquist E.A."/>
            <person name="Lipzen A."/>
            <person name="Lundell T."/>
            <person name="Morin E."/>
            <person name="Murat C."/>
            <person name="Sun H."/>
            <person name="Tunlid A."/>
            <person name="Henrissat B."/>
            <person name="Grigoriev I.V."/>
            <person name="Hibbett D.S."/>
            <person name="Martin F."/>
            <person name="Nordberg H.P."/>
            <person name="Cantor M.N."/>
            <person name="Hua S.X."/>
        </authorList>
    </citation>
    <scope>NUCLEOTIDE SEQUENCE [LARGE SCALE GENOMIC DNA]</scope>
    <source>
        <strain evidence="4 5">F 1598</strain>
    </source>
</reference>
<evidence type="ECO:0008006" key="6">
    <source>
        <dbReference type="Google" id="ProtNLM"/>
    </source>
</evidence>
<reference evidence="5" key="2">
    <citation type="submission" date="2015-01" db="EMBL/GenBank/DDBJ databases">
        <title>Evolutionary Origins and Diversification of the Mycorrhizal Mutualists.</title>
        <authorList>
            <consortium name="DOE Joint Genome Institute"/>
            <consortium name="Mycorrhizal Genomics Consortium"/>
            <person name="Kohler A."/>
            <person name="Kuo A."/>
            <person name="Nagy L.G."/>
            <person name="Floudas D."/>
            <person name="Copeland A."/>
            <person name="Barry K.W."/>
            <person name="Cichocki N."/>
            <person name="Veneault-Fourrey C."/>
            <person name="LaButti K."/>
            <person name="Lindquist E.A."/>
            <person name="Lipzen A."/>
            <person name="Lundell T."/>
            <person name="Morin E."/>
            <person name="Murat C."/>
            <person name="Riley R."/>
            <person name="Ohm R."/>
            <person name="Sun H."/>
            <person name="Tunlid A."/>
            <person name="Henrissat B."/>
            <person name="Grigoriev I.V."/>
            <person name="Hibbett D.S."/>
            <person name="Martin F."/>
        </authorList>
    </citation>
    <scope>NUCLEOTIDE SEQUENCE [LARGE SCALE GENOMIC DNA]</scope>
    <source>
        <strain evidence="5">F 1598</strain>
    </source>
</reference>
<dbReference type="InParanoid" id="A0A0C3BPK2"/>
<evidence type="ECO:0000256" key="1">
    <source>
        <dbReference type="SAM" id="MobiDB-lite"/>
    </source>
</evidence>
<keyword evidence="3" id="KW-0732">Signal</keyword>
<sequence>MSLTVLALLAITAQRLVGVSALDVGTNATCQPGWSWMFNSLGQSPCLIAAWLEAPCFEWNFQVYGGDGTGPYGPPGGGNDSCTCSTITFSVIAACGLCQSSAAGTWSAWSAKCSDTYLQQYMSPIPNETAVQNWAYLPLLNDTFDLNAAMYDNGPESMAPTPTVVSITTSTVPPSSSASSSSTSSVSSSEDGSHKSSDAGAIAGGVVGALVALGLIGSVIAMLLSRRRRNQWAPSSEDYVHNNQPSQSPTVPQMTQENHHSSYGVGAQAPLRRYDPSDPNTYPTSSTPATEHTSSSGLAPHSPRAQSSSYNYVPEI</sequence>
<dbReference type="EMBL" id="KN833011">
    <property type="protein sequence ID" value="KIM79222.1"/>
    <property type="molecule type" value="Genomic_DNA"/>
</dbReference>
<organism evidence="4 5">
    <name type="scientific">Piloderma croceum (strain F 1598)</name>
    <dbReference type="NCBI Taxonomy" id="765440"/>
    <lineage>
        <taxon>Eukaryota</taxon>
        <taxon>Fungi</taxon>
        <taxon>Dikarya</taxon>
        <taxon>Basidiomycota</taxon>
        <taxon>Agaricomycotina</taxon>
        <taxon>Agaricomycetes</taxon>
        <taxon>Agaricomycetidae</taxon>
        <taxon>Atheliales</taxon>
        <taxon>Atheliaceae</taxon>
        <taxon>Piloderma</taxon>
    </lineage>
</organism>
<dbReference type="CDD" id="cd12087">
    <property type="entry name" value="TM_EGFR-like"/>
    <property type="match status" value="1"/>
</dbReference>
<keyword evidence="5" id="KW-1185">Reference proteome</keyword>
<dbReference type="HOGENOM" id="CLU_053888_2_0_1"/>
<keyword evidence="2" id="KW-0812">Transmembrane</keyword>
<feature type="chain" id="PRO_5002172782" description="Transmembrane protein" evidence="3">
    <location>
        <begin position="22"/>
        <end position="316"/>
    </location>
</feature>
<protein>
    <recommendedName>
        <fullName evidence="6">Transmembrane protein</fullName>
    </recommendedName>
</protein>
<feature type="signal peptide" evidence="3">
    <location>
        <begin position="1"/>
        <end position="21"/>
    </location>
</feature>
<feature type="compositionally biased region" description="Polar residues" evidence="1">
    <location>
        <begin position="241"/>
        <end position="256"/>
    </location>
</feature>
<keyword evidence="2" id="KW-1133">Transmembrane helix</keyword>
<evidence type="ECO:0000256" key="3">
    <source>
        <dbReference type="SAM" id="SignalP"/>
    </source>
</evidence>
<feature type="region of interest" description="Disordered" evidence="1">
    <location>
        <begin position="161"/>
        <end position="197"/>
    </location>
</feature>
<name>A0A0C3BPK2_PILCF</name>
<dbReference type="OrthoDB" id="3362711at2759"/>
<feature type="transmembrane region" description="Helical" evidence="2">
    <location>
        <begin position="201"/>
        <end position="224"/>
    </location>
</feature>
<dbReference type="STRING" id="765440.A0A0C3BPK2"/>
<evidence type="ECO:0000313" key="4">
    <source>
        <dbReference type="EMBL" id="KIM79222.1"/>
    </source>
</evidence>
<gene>
    <name evidence="4" type="ORF">PILCRDRAFT_823815</name>
</gene>
<feature type="region of interest" description="Disordered" evidence="1">
    <location>
        <begin position="235"/>
        <end position="316"/>
    </location>
</feature>
<keyword evidence="2" id="KW-0472">Membrane</keyword>
<feature type="compositionally biased region" description="Polar residues" evidence="1">
    <location>
        <begin position="304"/>
        <end position="316"/>
    </location>
</feature>
<feature type="compositionally biased region" description="Low complexity" evidence="1">
    <location>
        <begin position="161"/>
        <end position="189"/>
    </location>
</feature>
<dbReference type="Proteomes" id="UP000054166">
    <property type="component" value="Unassembled WGS sequence"/>
</dbReference>
<evidence type="ECO:0000256" key="2">
    <source>
        <dbReference type="SAM" id="Phobius"/>
    </source>
</evidence>
<feature type="compositionally biased region" description="Polar residues" evidence="1">
    <location>
        <begin position="278"/>
        <end position="297"/>
    </location>
</feature>